<dbReference type="EMBL" id="CP007139">
    <property type="protein sequence ID" value="AIE87509.1"/>
    <property type="molecule type" value="Genomic_DNA"/>
</dbReference>
<gene>
    <name evidence="4" type="ORF">OP10G_4141</name>
</gene>
<dbReference type="InterPro" id="IPR025164">
    <property type="entry name" value="Toastrack_DUF4097"/>
</dbReference>
<evidence type="ECO:0000313" key="4">
    <source>
        <dbReference type="EMBL" id="AIE87509.1"/>
    </source>
</evidence>
<dbReference type="Proteomes" id="UP000027982">
    <property type="component" value="Chromosome"/>
</dbReference>
<evidence type="ECO:0000256" key="1">
    <source>
        <dbReference type="SAM" id="MobiDB-lite"/>
    </source>
</evidence>
<dbReference type="KEGG" id="fgi:OP10G_4141"/>
<accession>A0A068NYW0</accession>
<feature type="domain" description="YvlB/LiaX N-terminal" evidence="3">
    <location>
        <begin position="3"/>
        <end position="30"/>
    </location>
</feature>
<protein>
    <submittedName>
        <fullName evidence="4">Uncharacterized protein</fullName>
    </submittedName>
</protein>
<dbReference type="STRING" id="661478.OP10G_4141"/>
<dbReference type="InterPro" id="IPR053959">
    <property type="entry name" value="YvlB/LiaX_N"/>
</dbReference>
<name>A0A068NYW0_FIMGI</name>
<dbReference type="HOGENOM" id="CLU_655134_0_0_0"/>
<feature type="region of interest" description="Disordered" evidence="1">
    <location>
        <begin position="41"/>
        <end position="76"/>
    </location>
</feature>
<organism evidence="4 5">
    <name type="scientific">Fimbriimonas ginsengisoli Gsoil 348</name>
    <dbReference type="NCBI Taxonomy" id="661478"/>
    <lineage>
        <taxon>Bacteria</taxon>
        <taxon>Bacillati</taxon>
        <taxon>Armatimonadota</taxon>
        <taxon>Fimbriimonadia</taxon>
        <taxon>Fimbriimonadales</taxon>
        <taxon>Fimbriimonadaceae</taxon>
        <taxon>Fimbriimonas</taxon>
    </lineage>
</organism>
<dbReference type="PANTHER" id="PTHR34094:SF1">
    <property type="entry name" value="PROTEIN FAM185A"/>
    <property type="match status" value="1"/>
</dbReference>
<evidence type="ECO:0000313" key="5">
    <source>
        <dbReference type="Proteomes" id="UP000027982"/>
    </source>
</evidence>
<feature type="compositionally biased region" description="Low complexity" evidence="1">
    <location>
        <begin position="46"/>
        <end position="55"/>
    </location>
</feature>
<proteinExistence type="predicted"/>
<evidence type="ECO:0000259" key="2">
    <source>
        <dbReference type="Pfam" id="PF13349"/>
    </source>
</evidence>
<reference evidence="4 5" key="1">
    <citation type="journal article" date="2014" name="PLoS ONE">
        <title>The first complete genome sequence of the class fimbriimonadia in the phylum armatimonadetes.</title>
        <authorList>
            <person name="Hu Z.Y."/>
            <person name="Wang Y.Z."/>
            <person name="Im W.T."/>
            <person name="Wang S.Y."/>
            <person name="Zhao G.P."/>
            <person name="Zheng H.J."/>
            <person name="Quan Z.X."/>
        </authorList>
    </citation>
    <scope>NUCLEOTIDE SEQUENCE [LARGE SCALE GENOMIC DNA]</scope>
    <source>
        <strain evidence="4">Gsoil 348</strain>
    </source>
</reference>
<dbReference type="Pfam" id="PF13349">
    <property type="entry name" value="DUF4097"/>
    <property type="match status" value="1"/>
</dbReference>
<dbReference type="PANTHER" id="PTHR34094">
    <property type="match status" value="1"/>
</dbReference>
<sequence length="419" mass="44169">MRDEIQRISKLVAEGKLSPDDAADLIDAFYASERADYGGRNDYEEAAAAETATAEAAEKAADATPPPPPNAGSHRDPLKQLVESIEKLTKEGAAAVNWSEVSKNARQSARKGFETLKGGLEDISKGKVNLAWLSTGEVKEVSLPLSIPVGKTLKVDNSCGNVKIVGGFDVGSATARAKFRGATAEDAKAKAEAYTLIIEESDFTVLIRQPDVSGLHVDLEIQMPGTGAVEARVETGDVQIMDTRGSCRVFGRDGDVKLRGLNGVVEIQGENGDVSVEDTTTPSLQIENKHGDIRATRIKGNINARSANGNVHLSHVIGKTVAVESVSGSIKVELEEPVTGTLNVRTVNGDVVLTVPDGSDCRVTLSTLRGNVECGLELQDQTKQDQRITGRLGAGTGTLDISAVTGNVSVEMKQAVTAG</sequence>
<evidence type="ECO:0000259" key="3">
    <source>
        <dbReference type="Pfam" id="PF22746"/>
    </source>
</evidence>
<feature type="domain" description="DUF4097" evidence="2">
    <location>
        <begin position="228"/>
        <end position="410"/>
    </location>
</feature>
<dbReference type="eggNOG" id="COG3595">
    <property type="taxonomic scope" value="Bacteria"/>
</dbReference>
<dbReference type="AlphaFoldDB" id="A0A068NYW0"/>
<keyword evidence="5" id="KW-1185">Reference proteome</keyword>
<dbReference type="Pfam" id="PF22746">
    <property type="entry name" value="SHOCT-like_DUF2089-C"/>
    <property type="match status" value="1"/>
</dbReference>
<dbReference type="RefSeq" id="WP_025228592.1">
    <property type="nucleotide sequence ID" value="NZ_CP007139.1"/>
</dbReference>
<dbReference type="OrthoDB" id="9792365at2"/>